<dbReference type="InParanoid" id="H2Y437"/>
<dbReference type="Ensembl" id="ENSCSAVT00000000086.1">
    <property type="protein sequence ID" value="ENSCSAVP00000000085.1"/>
    <property type="gene ID" value="ENSCSAVG00000000036.1"/>
</dbReference>
<evidence type="ECO:0000256" key="1">
    <source>
        <dbReference type="SAM" id="MobiDB-lite"/>
    </source>
</evidence>
<feature type="region of interest" description="Disordered" evidence="1">
    <location>
        <begin position="1"/>
        <end position="195"/>
    </location>
</feature>
<proteinExistence type="predicted"/>
<accession>H2Y437</accession>
<sequence length="195" mass="20961">MPMQNQPNQQQGGFPHPQQMGGVNMGFPNQIQPPRHPQPGYAQPVSSQGNYPQAPNQPPTTMGPGSQNFNQSQQYPGSGFGSFGPQGPQQPPQQQGPQLQGPQPPQQPQQQGPNQQGPQQPPQQQQKMPQNVYGGAPPQQQNFQPPSGPNSFQQPPRGNSPGGYMQGAPPPSAANPHRMFGRGAYRPRQAGPGYQ</sequence>
<reference evidence="2" key="2">
    <citation type="submission" date="2025-08" db="UniProtKB">
        <authorList>
            <consortium name="Ensembl"/>
        </authorList>
    </citation>
    <scope>IDENTIFICATION</scope>
</reference>
<feature type="compositionally biased region" description="Polar residues" evidence="1">
    <location>
        <begin position="44"/>
        <end position="70"/>
    </location>
</feature>
<protein>
    <submittedName>
        <fullName evidence="2">Uncharacterized protein</fullName>
    </submittedName>
</protein>
<keyword evidence="3" id="KW-1185">Reference proteome</keyword>
<reference evidence="3" key="1">
    <citation type="submission" date="2003-08" db="EMBL/GenBank/DDBJ databases">
        <authorList>
            <person name="Birren B."/>
            <person name="Nusbaum C."/>
            <person name="Abebe A."/>
            <person name="Abouelleil A."/>
            <person name="Adekoya E."/>
            <person name="Ait-zahra M."/>
            <person name="Allen N."/>
            <person name="Allen T."/>
            <person name="An P."/>
            <person name="Anderson M."/>
            <person name="Anderson S."/>
            <person name="Arachchi H."/>
            <person name="Armbruster J."/>
            <person name="Bachantsang P."/>
            <person name="Baldwin J."/>
            <person name="Barry A."/>
            <person name="Bayul T."/>
            <person name="Blitshsteyn B."/>
            <person name="Bloom T."/>
            <person name="Blye J."/>
            <person name="Boguslavskiy L."/>
            <person name="Borowsky M."/>
            <person name="Boukhgalter B."/>
            <person name="Brunache A."/>
            <person name="Butler J."/>
            <person name="Calixte N."/>
            <person name="Calvo S."/>
            <person name="Camarata J."/>
            <person name="Campo K."/>
            <person name="Chang J."/>
            <person name="Cheshatsang Y."/>
            <person name="Citroen M."/>
            <person name="Collymore A."/>
            <person name="Considine T."/>
            <person name="Cook A."/>
            <person name="Cooke P."/>
            <person name="Corum B."/>
            <person name="Cuomo C."/>
            <person name="David R."/>
            <person name="Dawoe T."/>
            <person name="Degray S."/>
            <person name="Dodge S."/>
            <person name="Dooley K."/>
            <person name="Dorje P."/>
            <person name="Dorjee K."/>
            <person name="Dorris L."/>
            <person name="Duffey N."/>
            <person name="Dupes A."/>
            <person name="Elkins T."/>
            <person name="Engels R."/>
            <person name="Erickson J."/>
            <person name="Farina A."/>
            <person name="Faro S."/>
            <person name="Ferreira P."/>
            <person name="Fischer H."/>
            <person name="Fitzgerald M."/>
            <person name="Foley K."/>
            <person name="Gage D."/>
            <person name="Galagan J."/>
            <person name="Gearin G."/>
            <person name="Gnerre S."/>
            <person name="Gnirke A."/>
            <person name="Goyette A."/>
            <person name="Graham J."/>
            <person name="Grandbois E."/>
            <person name="Gyaltsen K."/>
            <person name="Hafez N."/>
            <person name="Hagopian D."/>
            <person name="Hagos B."/>
            <person name="Hall J."/>
            <person name="Hatcher B."/>
            <person name="Heller A."/>
            <person name="Higgins H."/>
            <person name="Honan T."/>
            <person name="Horn A."/>
            <person name="Houde N."/>
            <person name="Hughes L."/>
            <person name="Hulme W."/>
            <person name="Husby E."/>
            <person name="Iliev I."/>
            <person name="Jaffe D."/>
            <person name="Jones C."/>
            <person name="Kamal M."/>
            <person name="Kamat A."/>
            <person name="Kamvysselis M."/>
            <person name="Karlsson E."/>
            <person name="Kells C."/>
            <person name="Kieu A."/>
            <person name="Kisner P."/>
            <person name="Kodira C."/>
            <person name="Kulbokas E."/>
            <person name="Labutti K."/>
            <person name="Lama D."/>
            <person name="Landers T."/>
            <person name="Leger J."/>
            <person name="Levine S."/>
            <person name="Lewis D."/>
            <person name="Lewis T."/>
            <person name="Lindblad-toh K."/>
            <person name="Liu X."/>
            <person name="Lokyitsang T."/>
            <person name="Lokyitsang Y."/>
            <person name="Lucien O."/>
            <person name="Lui A."/>
            <person name="Ma L.J."/>
            <person name="Mabbitt R."/>
            <person name="Macdonald J."/>
            <person name="Maclean C."/>
            <person name="Major J."/>
            <person name="Manning J."/>
            <person name="Marabella R."/>
            <person name="Maru K."/>
            <person name="Matthews C."/>
            <person name="Mauceli E."/>
            <person name="Mccarthy M."/>
            <person name="Mcdonough S."/>
            <person name="Mcghee T."/>
            <person name="Meldrim J."/>
            <person name="Meneus L."/>
            <person name="Mesirov J."/>
            <person name="Mihalev A."/>
            <person name="Mihova T."/>
            <person name="Mikkelsen T."/>
            <person name="Mlenga V."/>
            <person name="Moru K."/>
            <person name="Mozes J."/>
            <person name="Mulrain L."/>
            <person name="Munson G."/>
            <person name="Naylor J."/>
            <person name="Newes C."/>
            <person name="Nguyen C."/>
            <person name="Nguyen N."/>
            <person name="Nguyen T."/>
            <person name="Nicol R."/>
            <person name="Nielsen C."/>
            <person name="Nizzari M."/>
            <person name="Norbu C."/>
            <person name="Norbu N."/>
            <person name="O'donnell P."/>
            <person name="Okoawo O."/>
            <person name="O'leary S."/>
            <person name="Omotosho B."/>
            <person name="O'neill K."/>
            <person name="Osman S."/>
            <person name="Parker S."/>
            <person name="Perrin D."/>
            <person name="Phunkhang P."/>
            <person name="Piqani B."/>
            <person name="Purcell S."/>
            <person name="Rachupka T."/>
            <person name="Ramasamy U."/>
            <person name="Rameau R."/>
            <person name="Ray V."/>
            <person name="Raymond C."/>
            <person name="Retta R."/>
            <person name="Richardson S."/>
            <person name="Rise C."/>
            <person name="Rodriguez J."/>
            <person name="Rogers J."/>
            <person name="Rogov P."/>
            <person name="Rutman M."/>
            <person name="Schupbach R."/>
            <person name="Seaman C."/>
            <person name="Settipalli S."/>
            <person name="Sharpe T."/>
            <person name="Sheridan J."/>
            <person name="Sherpa N."/>
            <person name="Shi J."/>
            <person name="Smirnov S."/>
            <person name="Smith C."/>
            <person name="Sougnez C."/>
            <person name="Spencer B."/>
            <person name="Stalker J."/>
            <person name="Stange-thomann N."/>
            <person name="Stavropoulos S."/>
            <person name="Stetson K."/>
            <person name="Stone C."/>
            <person name="Stone S."/>
            <person name="Stubbs M."/>
            <person name="Talamas J."/>
            <person name="Tchuinga P."/>
            <person name="Tenzing P."/>
            <person name="Tesfaye S."/>
            <person name="Theodore J."/>
            <person name="Thoulutsang Y."/>
            <person name="Topham K."/>
            <person name="Towey S."/>
            <person name="Tsamla T."/>
            <person name="Tsomo N."/>
            <person name="Vallee D."/>
            <person name="Vassiliev H."/>
            <person name="Venkataraman V."/>
            <person name="Vinson J."/>
            <person name="Vo A."/>
            <person name="Wade C."/>
            <person name="Wang S."/>
            <person name="Wangchuk T."/>
            <person name="Wangdi T."/>
            <person name="Whittaker C."/>
            <person name="Wilkinson J."/>
            <person name="Wu Y."/>
            <person name="Wyman D."/>
            <person name="Yadav S."/>
            <person name="Yang S."/>
            <person name="Yang X."/>
            <person name="Yeager S."/>
            <person name="Yee E."/>
            <person name="Young G."/>
            <person name="Zainoun J."/>
            <person name="Zembeck L."/>
            <person name="Zimmer A."/>
            <person name="Zody M."/>
            <person name="Lander E."/>
        </authorList>
    </citation>
    <scope>NUCLEOTIDE SEQUENCE [LARGE SCALE GENOMIC DNA]</scope>
</reference>
<feature type="compositionally biased region" description="Polar residues" evidence="1">
    <location>
        <begin position="138"/>
        <end position="157"/>
    </location>
</feature>
<evidence type="ECO:0000313" key="2">
    <source>
        <dbReference type="Ensembl" id="ENSCSAVP00000000085.1"/>
    </source>
</evidence>
<organism evidence="2 3">
    <name type="scientific">Ciona savignyi</name>
    <name type="common">Pacific transparent sea squirt</name>
    <dbReference type="NCBI Taxonomy" id="51511"/>
    <lineage>
        <taxon>Eukaryota</taxon>
        <taxon>Metazoa</taxon>
        <taxon>Chordata</taxon>
        <taxon>Tunicata</taxon>
        <taxon>Ascidiacea</taxon>
        <taxon>Phlebobranchia</taxon>
        <taxon>Cionidae</taxon>
        <taxon>Ciona</taxon>
    </lineage>
</organism>
<name>H2Y437_CIOSA</name>
<feature type="compositionally biased region" description="Low complexity" evidence="1">
    <location>
        <begin position="85"/>
        <end position="101"/>
    </location>
</feature>
<dbReference type="STRING" id="51511.ENSCSAVP00000000085"/>
<feature type="compositionally biased region" description="Low complexity" evidence="1">
    <location>
        <begin position="1"/>
        <end position="22"/>
    </location>
</feature>
<reference evidence="2" key="3">
    <citation type="submission" date="2025-09" db="UniProtKB">
        <authorList>
            <consortium name="Ensembl"/>
        </authorList>
    </citation>
    <scope>IDENTIFICATION</scope>
</reference>
<dbReference type="HOGENOM" id="CLU_1395885_0_0_1"/>
<feature type="compositionally biased region" description="Low complexity" evidence="1">
    <location>
        <begin position="108"/>
        <end position="126"/>
    </location>
</feature>
<dbReference type="Proteomes" id="UP000007875">
    <property type="component" value="Unassembled WGS sequence"/>
</dbReference>
<dbReference type="AlphaFoldDB" id="H2Y437"/>
<evidence type="ECO:0000313" key="3">
    <source>
        <dbReference type="Proteomes" id="UP000007875"/>
    </source>
</evidence>